<comment type="caution">
    <text evidence="2">The sequence shown here is derived from an EMBL/GenBank/DDBJ whole genome shotgun (WGS) entry which is preliminary data.</text>
</comment>
<organism evidence="2 3">
    <name type="scientific">Kitasatospora misakiensis</name>
    <dbReference type="NCBI Taxonomy" id="67330"/>
    <lineage>
        <taxon>Bacteria</taxon>
        <taxon>Bacillati</taxon>
        <taxon>Actinomycetota</taxon>
        <taxon>Actinomycetes</taxon>
        <taxon>Kitasatosporales</taxon>
        <taxon>Streptomycetaceae</taxon>
        <taxon>Kitasatospora</taxon>
    </lineage>
</organism>
<dbReference type="RefSeq" id="WP_380225748.1">
    <property type="nucleotide sequence ID" value="NZ_JBHSOF010000014.1"/>
</dbReference>
<keyword evidence="3" id="KW-1185">Reference proteome</keyword>
<keyword evidence="1" id="KW-1133">Transmembrane helix</keyword>
<gene>
    <name evidence="2" type="ORF">ACFP3U_13735</name>
</gene>
<evidence type="ECO:0000313" key="3">
    <source>
        <dbReference type="Proteomes" id="UP001595975"/>
    </source>
</evidence>
<keyword evidence="1" id="KW-0812">Transmembrane</keyword>
<feature type="transmembrane region" description="Helical" evidence="1">
    <location>
        <begin position="105"/>
        <end position="123"/>
    </location>
</feature>
<reference evidence="3" key="1">
    <citation type="journal article" date="2019" name="Int. J. Syst. Evol. Microbiol.">
        <title>The Global Catalogue of Microorganisms (GCM) 10K type strain sequencing project: providing services to taxonomists for standard genome sequencing and annotation.</title>
        <authorList>
            <consortium name="The Broad Institute Genomics Platform"/>
            <consortium name="The Broad Institute Genome Sequencing Center for Infectious Disease"/>
            <person name="Wu L."/>
            <person name="Ma J."/>
        </authorList>
    </citation>
    <scope>NUCLEOTIDE SEQUENCE [LARGE SCALE GENOMIC DNA]</scope>
    <source>
        <strain evidence="3">CGMCC 4.1437</strain>
    </source>
</reference>
<sequence>MSDSVSVEPSVELSAAEALRLADRAREAARAPQELPTWYGVTFAVGFSLYGIGLGYALWADVSWLLGVLGAGFAALSGALAGVVSRRGGVARGMAPSLAGPAARAVLLLFAGALGVAGVVHLLGADARWSFGGAGVTAGVLFWLAVTRLNARIRRESEEA</sequence>
<protein>
    <recommendedName>
        <fullName evidence="4">Transmembrane protein</fullName>
    </recommendedName>
</protein>
<dbReference type="EMBL" id="JBHSOF010000014">
    <property type="protein sequence ID" value="MFC5664043.1"/>
    <property type="molecule type" value="Genomic_DNA"/>
</dbReference>
<proteinExistence type="predicted"/>
<feature type="transmembrane region" description="Helical" evidence="1">
    <location>
        <begin position="129"/>
        <end position="146"/>
    </location>
</feature>
<evidence type="ECO:0000313" key="2">
    <source>
        <dbReference type="EMBL" id="MFC5664043.1"/>
    </source>
</evidence>
<name>A0ABW0X2P3_9ACTN</name>
<feature type="transmembrane region" description="Helical" evidence="1">
    <location>
        <begin position="64"/>
        <end position="84"/>
    </location>
</feature>
<evidence type="ECO:0000256" key="1">
    <source>
        <dbReference type="SAM" id="Phobius"/>
    </source>
</evidence>
<evidence type="ECO:0008006" key="4">
    <source>
        <dbReference type="Google" id="ProtNLM"/>
    </source>
</evidence>
<accession>A0ABW0X2P3</accession>
<keyword evidence="1" id="KW-0472">Membrane</keyword>
<feature type="transmembrane region" description="Helical" evidence="1">
    <location>
        <begin position="38"/>
        <end position="58"/>
    </location>
</feature>
<dbReference type="Proteomes" id="UP001595975">
    <property type="component" value="Unassembled WGS sequence"/>
</dbReference>